<dbReference type="Pfam" id="PF02746">
    <property type="entry name" value="MR_MLE_N"/>
    <property type="match status" value="1"/>
</dbReference>
<proteinExistence type="predicted"/>
<sequence>MKIIALRTEIVRLPLPRPIWSATLEIRSTDAVLVFIDTDQGVTGEGLCFAINGNRLEILRDMVRSFEPLLIGLDPTMAPSFYKRAWADIGFFGHAGMSVAGLAGVDCALWDLRGRAAGLNVSRLIGAAATAVPTYASGGLWLSSSIDELQREAADFLARGFRAIKMRVGSRPVAWNVERIRAVRDAIGPDVKLMADANQSLSVPEAIRLGRALEEYGLDWFEEPVRYWNHAGEAEIAAALDTPIASGETEYTSRGMLTMLQMKSADVLMPDLQRMGGPTEFIRASHVAAAFEVKLSSHLFSEMSLSLLAAAPNAYILEHMPWFEPIYSERIELDGEGRAIAPDRPGWGFSFNMDAVRRLQRLSSDSSPLG</sequence>
<dbReference type="PANTHER" id="PTHR13794:SF58">
    <property type="entry name" value="MITOCHONDRIAL ENOLASE SUPERFAMILY MEMBER 1"/>
    <property type="match status" value="1"/>
</dbReference>
<organism evidence="5 6">
    <name type="scientific">Enhydrobacter aerosaccus</name>
    <dbReference type="NCBI Taxonomy" id="225324"/>
    <lineage>
        <taxon>Bacteria</taxon>
        <taxon>Pseudomonadati</taxon>
        <taxon>Pseudomonadota</taxon>
        <taxon>Alphaproteobacteria</taxon>
        <taxon>Hyphomicrobiales</taxon>
        <taxon>Enhydrobacter</taxon>
    </lineage>
</organism>
<accession>A0A1T4T3I8</accession>
<keyword evidence="3" id="KW-0460">Magnesium</keyword>
<dbReference type="SUPFAM" id="SSF54826">
    <property type="entry name" value="Enolase N-terminal domain-like"/>
    <property type="match status" value="1"/>
</dbReference>
<dbReference type="Proteomes" id="UP000190092">
    <property type="component" value="Unassembled WGS sequence"/>
</dbReference>
<dbReference type="EMBL" id="FUWJ01000012">
    <property type="protein sequence ID" value="SKA34728.1"/>
    <property type="molecule type" value="Genomic_DNA"/>
</dbReference>
<dbReference type="SMART" id="SM00922">
    <property type="entry name" value="MR_MLE"/>
    <property type="match status" value="1"/>
</dbReference>
<dbReference type="Gene3D" id="3.30.390.10">
    <property type="entry name" value="Enolase-like, N-terminal domain"/>
    <property type="match status" value="1"/>
</dbReference>
<dbReference type="PANTHER" id="PTHR13794">
    <property type="entry name" value="ENOLASE SUPERFAMILY, MANDELATE RACEMASE"/>
    <property type="match status" value="1"/>
</dbReference>
<evidence type="ECO:0000256" key="3">
    <source>
        <dbReference type="ARBA" id="ARBA00022842"/>
    </source>
</evidence>
<name>A0A1T4T3I8_9HYPH</name>
<gene>
    <name evidence="5" type="ORF">SAMN02745126_05525</name>
</gene>
<dbReference type="RefSeq" id="WP_170921170.1">
    <property type="nucleotide sequence ID" value="NZ_FUWJ01000012.1"/>
</dbReference>
<dbReference type="GO" id="GO:0016052">
    <property type="term" value="P:carbohydrate catabolic process"/>
    <property type="evidence" value="ECO:0007669"/>
    <property type="project" value="TreeGrafter"/>
</dbReference>
<dbReference type="SFLD" id="SFLDS00001">
    <property type="entry name" value="Enolase"/>
    <property type="match status" value="1"/>
</dbReference>
<evidence type="ECO:0000259" key="4">
    <source>
        <dbReference type="SMART" id="SM00922"/>
    </source>
</evidence>
<dbReference type="SFLD" id="SFLDG00179">
    <property type="entry name" value="mandelate_racemase"/>
    <property type="match status" value="1"/>
</dbReference>
<evidence type="ECO:0000256" key="1">
    <source>
        <dbReference type="ARBA" id="ARBA00001946"/>
    </source>
</evidence>
<evidence type="ECO:0000313" key="6">
    <source>
        <dbReference type="Proteomes" id="UP000190092"/>
    </source>
</evidence>
<keyword evidence="6" id="KW-1185">Reference proteome</keyword>
<dbReference type="InterPro" id="IPR046945">
    <property type="entry name" value="RHMD-like"/>
</dbReference>
<protein>
    <submittedName>
        <fullName evidence="5">L-alanine-DL-glutamate epimerase</fullName>
    </submittedName>
</protein>
<dbReference type="Pfam" id="PF13378">
    <property type="entry name" value="MR_MLE_C"/>
    <property type="match status" value="1"/>
</dbReference>
<dbReference type="AlphaFoldDB" id="A0A1T4T3I8"/>
<dbReference type="GO" id="GO:0016836">
    <property type="term" value="F:hydro-lyase activity"/>
    <property type="evidence" value="ECO:0007669"/>
    <property type="project" value="TreeGrafter"/>
</dbReference>
<dbReference type="InterPro" id="IPR029065">
    <property type="entry name" value="Enolase_C-like"/>
</dbReference>
<dbReference type="InterPro" id="IPR036849">
    <property type="entry name" value="Enolase-like_C_sf"/>
</dbReference>
<comment type="cofactor">
    <cofactor evidence="1">
        <name>Mg(2+)</name>
        <dbReference type="ChEBI" id="CHEBI:18420"/>
    </cofactor>
</comment>
<dbReference type="Gene3D" id="3.20.20.120">
    <property type="entry name" value="Enolase-like C-terminal domain"/>
    <property type="match status" value="1"/>
</dbReference>
<evidence type="ECO:0000313" key="5">
    <source>
        <dbReference type="EMBL" id="SKA34728.1"/>
    </source>
</evidence>
<dbReference type="STRING" id="225324.SAMN02745126_05525"/>
<dbReference type="CDD" id="cd03316">
    <property type="entry name" value="MR_like"/>
    <property type="match status" value="1"/>
</dbReference>
<dbReference type="InterPro" id="IPR029017">
    <property type="entry name" value="Enolase-like_N"/>
</dbReference>
<dbReference type="GO" id="GO:0000287">
    <property type="term" value="F:magnesium ion binding"/>
    <property type="evidence" value="ECO:0007669"/>
    <property type="project" value="TreeGrafter"/>
</dbReference>
<dbReference type="InterPro" id="IPR013341">
    <property type="entry name" value="Mandelate_racemase_N_dom"/>
</dbReference>
<dbReference type="InterPro" id="IPR013342">
    <property type="entry name" value="Mandelate_racemase_C"/>
</dbReference>
<reference evidence="6" key="1">
    <citation type="submission" date="2017-02" db="EMBL/GenBank/DDBJ databases">
        <authorList>
            <person name="Varghese N."/>
            <person name="Submissions S."/>
        </authorList>
    </citation>
    <scope>NUCLEOTIDE SEQUENCE [LARGE SCALE GENOMIC DNA]</scope>
    <source>
        <strain evidence="6">ATCC 27094</strain>
    </source>
</reference>
<evidence type="ECO:0000256" key="2">
    <source>
        <dbReference type="ARBA" id="ARBA00022723"/>
    </source>
</evidence>
<feature type="domain" description="Mandelate racemase/muconate lactonizing enzyme C-terminal" evidence="4">
    <location>
        <begin position="146"/>
        <end position="243"/>
    </location>
</feature>
<keyword evidence="2" id="KW-0479">Metal-binding</keyword>
<dbReference type="SUPFAM" id="SSF51604">
    <property type="entry name" value="Enolase C-terminal domain-like"/>
    <property type="match status" value="1"/>
</dbReference>